<name>C8VWI2_DESAS</name>
<dbReference type="EMBL" id="CP001720">
    <property type="protein sequence ID" value="ACV64346.1"/>
    <property type="molecule type" value="Genomic_DNA"/>
</dbReference>
<gene>
    <name evidence="1" type="ordered locus">Dtox_3634</name>
</gene>
<keyword evidence="2" id="KW-1185">Reference proteome</keyword>
<sequence length="135" mass="14601">MNHQTNPFLQHVARHGQRLLGESNKAVSVSNALISACDEILFSLNSGNMQSAANAAHHARNMASQVAASSQELNQAINERMEMASHVLSKVQHRVNELSSVLQSIRSSDYNYGNTTGACCHGSSIQYQPGSVYTS</sequence>
<dbReference type="STRING" id="485916.Dtox_3634"/>
<proteinExistence type="predicted"/>
<dbReference type="KEGG" id="dae:Dtox_3634"/>
<dbReference type="Proteomes" id="UP000002217">
    <property type="component" value="Chromosome"/>
</dbReference>
<evidence type="ECO:0000313" key="1">
    <source>
        <dbReference type="EMBL" id="ACV64346.1"/>
    </source>
</evidence>
<reference evidence="1 2" key="1">
    <citation type="journal article" date="2009" name="Stand. Genomic Sci.">
        <title>Complete genome sequence of Desulfotomaculum acetoxidans type strain (5575).</title>
        <authorList>
            <person name="Spring S."/>
            <person name="Lapidus A."/>
            <person name="Schroder M."/>
            <person name="Gleim D."/>
            <person name="Sims D."/>
            <person name="Meincke L."/>
            <person name="Glavina Del Rio T."/>
            <person name="Tice H."/>
            <person name="Copeland A."/>
            <person name="Cheng J.F."/>
            <person name="Lucas S."/>
            <person name="Chen F."/>
            <person name="Nolan M."/>
            <person name="Bruce D."/>
            <person name="Goodwin L."/>
            <person name="Pitluck S."/>
            <person name="Ivanova N."/>
            <person name="Mavromatis K."/>
            <person name="Mikhailova N."/>
            <person name="Pati A."/>
            <person name="Chen A."/>
            <person name="Palaniappan K."/>
            <person name="Land M."/>
            <person name="Hauser L."/>
            <person name="Chang Y.J."/>
            <person name="Jeffries C.D."/>
            <person name="Chain P."/>
            <person name="Saunders E."/>
            <person name="Brettin T."/>
            <person name="Detter J.C."/>
            <person name="Goker M."/>
            <person name="Bristow J."/>
            <person name="Eisen J.A."/>
            <person name="Markowitz V."/>
            <person name="Hugenholtz P."/>
            <person name="Kyrpides N.C."/>
            <person name="Klenk H.P."/>
            <person name="Han C."/>
        </authorList>
    </citation>
    <scope>NUCLEOTIDE SEQUENCE [LARGE SCALE GENOMIC DNA]</scope>
    <source>
        <strain evidence="2">ATCC 49208 / DSM 771 / VKM B-1644</strain>
    </source>
</reference>
<dbReference type="OrthoDB" id="1807089at2"/>
<evidence type="ECO:0008006" key="3">
    <source>
        <dbReference type="Google" id="ProtNLM"/>
    </source>
</evidence>
<organism evidence="1 2">
    <name type="scientific">Desulfofarcimen acetoxidans (strain ATCC 49208 / DSM 771 / KCTC 5769 / VKM B-1644 / 5575)</name>
    <name type="common">Desulfotomaculum acetoxidans</name>
    <dbReference type="NCBI Taxonomy" id="485916"/>
    <lineage>
        <taxon>Bacteria</taxon>
        <taxon>Bacillati</taxon>
        <taxon>Bacillota</taxon>
        <taxon>Clostridia</taxon>
        <taxon>Eubacteriales</taxon>
        <taxon>Peptococcaceae</taxon>
        <taxon>Desulfofarcimen</taxon>
    </lineage>
</organism>
<dbReference type="HOGENOM" id="CLU_1882367_0_0_9"/>
<protein>
    <recommendedName>
        <fullName evidence="3">Methyl-accepting chemotaxis sensory transducer</fullName>
    </recommendedName>
</protein>
<evidence type="ECO:0000313" key="2">
    <source>
        <dbReference type="Proteomes" id="UP000002217"/>
    </source>
</evidence>
<dbReference type="RefSeq" id="WP_015759033.1">
    <property type="nucleotide sequence ID" value="NC_013216.1"/>
</dbReference>
<accession>C8VWI2</accession>
<dbReference type="AlphaFoldDB" id="C8VWI2"/>